<evidence type="ECO:0008006" key="9">
    <source>
        <dbReference type="Google" id="ProtNLM"/>
    </source>
</evidence>
<dbReference type="InterPro" id="IPR003423">
    <property type="entry name" value="OMP_efflux"/>
</dbReference>
<keyword evidence="5" id="KW-0472">Membrane</keyword>
<proteinExistence type="predicted"/>
<keyword evidence="7" id="KW-0175">Coiled coil</keyword>
<keyword evidence="3" id="KW-1134">Transmembrane beta strand</keyword>
<dbReference type="EMBL" id="UINC01000572">
    <property type="protein sequence ID" value="SUZ57673.1"/>
    <property type="molecule type" value="Genomic_DNA"/>
</dbReference>
<evidence type="ECO:0000313" key="8">
    <source>
        <dbReference type="EMBL" id="SUZ57673.1"/>
    </source>
</evidence>
<dbReference type="GO" id="GO:0009279">
    <property type="term" value="C:cell outer membrane"/>
    <property type="evidence" value="ECO:0007669"/>
    <property type="project" value="UniProtKB-SubCell"/>
</dbReference>
<dbReference type="AlphaFoldDB" id="A0A381NW12"/>
<gene>
    <name evidence="8" type="ORF">METZ01_LOCUS10527</name>
</gene>
<dbReference type="GO" id="GO:1990281">
    <property type="term" value="C:efflux pump complex"/>
    <property type="evidence" value="ECO:0007669"/>
    <property type="project" value="TreeGrafter"/>
</dbReference>
<evidence type="ECO:0000256" key="2">
    <source>
        <dbReference type="ARBA" id="ARBA00022448"/>
    </source>
</evidence>
<dbReference type="GO" id="GO:0015562">
    <property type="term" value="F:efflux transmembrane transporter activity"/>
    <property type="evidence" value="ECO:0007669"/>
    <property type="project" value="InterPro"/>
</dbReference>
<name>A0A381NW12_9ZZZZ</name>
<dbReference type="InterPro" id="IPR051906">
    <property type="entry name" value="TolC-like"/>
</dbReference>
<dbReference type="PANTHER" id="PTHR30026:SF23">
    <property type="entry name" value="TO APRF-PUTATIVE OUTER MEMBRANE EFFLUX PROTEIN OR SECRETED ALKALINE PHOSPHATASE-RELATED"/>
    <property type="match status" value="1"/>
</dbReference>
<keyword evidence="4" id="KW-0812">Transmembrane</keyword>
<reference evidence="8" key="1">
    <citation type="submission" date="2018-05" db="EMBL/GenBank/DDBJ databases">
        <authorList>
            <person name="Lanie J.A."/>
            <person name="Ng W.-L."/>
            <person name="Kazmierczak K.M."/>
            <person name="Andrzejewski T.M."/>
            <person name="Davidsen T.M."/>
            <person name="Wayne K.J."/>
            <person name="Tettelin H."/>
            <person name="Glass J.I."/>
            <person name="Rusch D."/>
            <person name="Podicherti R."/>
            <person name="Tsui H.-C.T."/>
            <person name="Winkler M.E."/>
        </authorList>
    </citation>
    <scope>NUCLEOTIDE SEQUENCE</scope>
</reference>
<evidence type="ECO:0000256" key="1">
    <source>
        <dbReference type="ARBA" id="ARBA00004442"/>
    </source>
</evidence>
<accession>A0A381NW12</accession>
<feature type="coiled-coil region" evidence="7">
    <location>
        <begin position="427"/>
        <end position="479"/>
    </location>
</feature>
<comment type="subcellular location">
    <subcellularLocation>
        <location evidence="1">Cell outer membrane</location>
    </subcellularLocation>
</comment>
<dbReference type="Gene3D" id="1.20.1600.10">
    <property type="entry name" value="Outer membrane efflux proteins (OEP)"/>
    <property type="match status" value="1"/>
</dbReference>
<feature type="coiled-coil region" evidence="7">
    <location>
        <begin position="261"/>
        <end position="295"/>
    </location>
</feature>
<dbReference type="Pfam" id="PF02321">
    <property type="entry name" value="OEP"/>
    <property type="match status" value="2"/>
</dbReference>
<protein>
    <recommendedName>
        <fullName evidence="9">TolC family protein</fullName>
    </recommendedName>
</protein>
<dbReference type="PANTHER" id="PTHR30026">
    <property type="entry name" value="OUTER MEMBRANE PROTEIN TOLC"/>
    <property type="match status" value="1"/>
</dbReference>
<sequence length="542" mass="59095">MRSARYCCLSTLVTLALVNVNVDAQSQRSDVSIAGLIEQATARLSIAQTPGSGPSLDLTLDDAIARALERNLDLAVQRLNPQVFDFSLAQQLSFYRPTVNSSLSNNSRTNPSSTQLDGGEAVVSDTATVNGGISQAVQWGGGNYQVNFNNNRSASTNFFSSFNPSYRSSMQASYTQPLLRGFKIDNTRQQIQVTRINRDIADIDLRQTITNTVSSVRNAYWDLLYATQTLAVQQQSLDLAEELVRDNEARVEIGTLAPIDIVQAQSEAASRRQALAQAEQSLATAELVLKELIVNGTDDPFWTANLTPVDQPTLDPQPIDLEAALRAALDERTDLARSRRQLDINEVNLLAMRNNTLPAVDLVGTYQLQGQGGTRYVRTGLGGAVTTKIPGGITDAFDQLFDAAFPVWSVQVNVSYPLGQSAADAALARARLQTQQVQAQLRQLELRVATEVTNAVVQVQAIERRIDAAIAARELSEEQLGAEQSRFDAGLTTNFFVVQAQRDLATAQDTELRAILDQQKALVELDRVQRTSLSNAGISIVQ</sequence>
<dbReference type="SUPFAM" id="SSF56954">
    <property type="entry name" value="Outer membrane efflux proteins (OEP)"/>
    <property type="match status" value="1"/>
</dbReference>
<keyword evidence="2" id="KW-0813">Transport</keyword>
<evidence type="ECO:0000256" key="6">
    <source>
        <dbReference type="ARBA" id="ARBA00023237"/>
    </source>
</evidence>
<evidence type="ECO:0000256" key="4">
    <source>
        <dbReference type="ARBA" id="ARBA00022692"/>
    </source>
</evidence>
<evidence type="ECO:0000256" key="5">
    <source>
        <dbReference type="ARBA" id="ARBA00023136"/>
    </source>
</evidence>
<organism evidence="8">
    <name type="scientific">marine metagenome</name>
    <dbReference type="NCBI Taxonomy" id="408172"/>
    <lineage>
        <taxon>unclassified sequences</taxon>
        <taxon>metagenomes</taxon>
        <taxon>ecological metagenomes</taxon>
    </lineage>
</organism>
<dbReference type="GO" id="GO:0015288">
    <property type="term" value="F:porin activity"/>
    <property type="evidence" value="ECO:0007669"/>
    <property type="project" value="TreeGrafter"/>
</dbReference>
<evidence type="ECO:0000256" key="3">
    <source>
        <dbReference type="ARBA" id="ARBA00022452"/>
    </source>
</evidence>
<keyword evidence="6" id="KW-0998">Cell outer membrane</keyword>
<evidence type="ECO:0000256" key="7">
    <source>
        <dbReference type="SAM" id="Coils"/>
    </source>
</evidence>